<evidence type="ECO:0000256" key="6">
    <source>
        <dbReference type="ARBA" id="ARBA00023306"/>
    </source>
</evidence>
<feature type="region of interest" description="Disordered" evidence="7">
    <location>
        <begin position="1046"/>
        <end position="1087"/>
    </location>
</feature>
<protein>
    <submittedName>
        <fullName evidence="8">Telomere-associated RIF1-like</fullName>
    </submittedName>
</protein>
<evidence type="ECO:0000256" key="1">
    <source>
        <dbReference type="ARBA" id="ARBA00004123"/>
    </source>
</evidence>
<evidence type="ECO:0000256" key="3">
    <source>
        <dbReference type="ARBA" id="ARBA00022454"/>
    </source>
</evidence>
<feature type="compositionally biased region" description="Polar residues" evidence="7">
    <location>
        <begin position="1508"/>
        <end position="1546"/>
    </location>
</feature>
<feature type="compositionally biased region" description="Polar residues" evidence="7">
    <location>
        <begin position="1167"/>
        <end position="1183"/>
    </location>
</feature>
<keyword evidence="3" id="KW-0158">Chromosome</keyword>
<evidence type="ECO:0000313" key="8">
    <source>
        <dbReference type="EMBL" id="CAB3983806.1"/>
    </source>
</evidence>
<accession>A0A7D9DEG4</accession>
<dbReference type="GO" id="GO:0005634">
    <property type="term" value="C:nucleus"/>
    <property type="evidence" value="ECO:0007669"/>
    <property type="project" value="UniProtKB-SubCell"/>
</dbReference>
<keyword evidence="6" id="KW-0131">Cell cycle</keyword>
<gene>
    <name evidence="8" type="ORF">PACLA_8A017686</name>
</gene>
<reference evidence="8" key="1">
    <citation type="submission" date="2020-04" db="EMBL/GenBank/DDBJ databases">
        <authorList>
            <person name="Alioto T."/>
            <person name="Alioto T."/>
            <person name="Gomez Garrido J."/>
        </authorList>
    </citation>
    <scope>NUCLEOTIDE SEQUENCE</scope>
    <source>
        <strain evidence="8">A484AB</strain>
    </source>
</reference>
<feature type="region of interest" description="Disordered" evidence="7">
    <location>
        <begin position="1415"/>
        <end position="1478"/>
    </location>
</feature>
<dbReference type="Proteomes" id="UP001152795">
    <property type="component" value="Unassembled WGS sequence"/>
</dbReference>
<dbReference type="PANTHER" id="PTHR22928">
    <property type="entry name" value="TELOMERE-ASSOCIATED PROTEIN RIF1"/>
    <property type="match status" value="1"/>
</dbReference>
<evidence type="ECO:0000256" key="7">
    <source>
        <dbReference type="SAM" id="MobiDB-lite"/>
    </source>
</evidence>
<feature type="compositionally biased region" description="Polar residues" evidence="7">
    <location>
        <begin position="1553"/>
        <end position="1563"/>
    </location>
</feature>
<dbReference type="Pfam" id="PF12231">
    <property type="entry name" value="Rif1_N"/>
    <property type="match status" value="1"/>
</dbReference>
<feature type="compositionally biased region" description="Polar residues" evidence="7">
    <location>
        <begin position="402"/>
        <end position="415"/>
    </location>
</feature>
<dbReference type="InterPro" id="IPR016024">
    <property type="entry name" value="ARM-type_fold"/>
</dbReference>
<dbReference type="InterPro" id="IPR022031">
    <property type="entry name" value="Rif1_N"/>
</dbReference>
<evidence type="ECO:0000313" key="9">
    <source>
        <dbReference type="Proteomes" id="UP001152795"/>
    </source>
</evidence>
<organism evidence="8 9">
    <name type="scientific">Paramuricea clavata</name>
    <name type="common">Red gorgonian</name>
    <name type="synonym">Violescent sea-whip</name>
    <dbReference type="NCBI Taxonomy" id="317549"/>
    <lineage>
        <taxon>Eukaryota</taxon>
        <taxon>Metazoa</taxon>
        <taxon>Cnidaria</taxon>
        <taxon>Anthozoa</taxon>
        <taxon>Octocorallia</taxon>
        <taxon>Malacalcyonacea</taxon>
        <taxon>Plexauridae</taxon>
        <taxon>Paramuricea</taxon>
    </lineage>
</organism>
<evidence type="ECO:0000256" key="5">
    <source>
        <dbReference type="ARBA" id="ARBA00023242"/>
    </source>
</evidence>
<sequence>MVNVPGGNVQPLLSCLEDGSSPPEDKTDAYLRLAEDLAKEDKQFVEEVCNFSSRLMSVLTRDMLSQRIELSQAALQAVGYCIYQDRIVSSLGEAEMSLVLQDLCNVVMRSADKNSCTRAFWGISKQHLSTNVIIEKLPVILNTVEHALQTFESTTVENEALEVIYRLISELPSEKITSTAGQWSKLVYPLLISSAHKIREKALGILELGLKQILLAQQDVVAQLLLDLKGGLLSELANLFTDKKETFVLRTWTVLVTMLGETLHKGGNFINEMLKIPEQGFKSPLPNVQNMGYSAWICLIDNFAISPAYIGSQKKIKLLMMPLLLKSGNVIHKDIERGRLQAWWHLVCAIKPDIYTTTTAFSEVCLPLLQYFFDVSNDSTTTPLAHSKDGLRELTLPVTPISRGQANTPSSSKSGRTPRRKSVVFNKEKFPEAFVKQVVLLGLEMLIEILATNTDQVRKSKRLTEHLQNPILNSTLFQEHLSFFLAVVKSALHSCASYTLDDDLAVSLWSNIVNWIVLLIQNGDPKTTDDVIASLFLTANDILTYSHLSPNLVLKFLEVLTKIPLKYLIHSVAVLSSTCCQGKPLFLLTDILFRQLSAFKESYVDERFHSVFENLVDVGFEAPSGKLITVHNVWLVLEGLASTVANVEDLWRFWSKVTDSVTECVTKTSDVNQGDSLEPDFSLMISLLSFPFKQLFTGGLPVVTTKELDRDLAEFFRLFYRCASLVPAAEANTCIEELSNTLLTVVTQEKCKNVKFLDSISGFIYVMMDCVDFSAQNTRTSPSSTSRVNLTPGGKSRQAENPLGNLSGLLALSATVLSIAYRIDKDSSGSVVVAPAVTVIAGSLSKVFASLTNTQQIKFTIAALSSSVSSFISHHHWSSSNADIRSSDKKCNNTKYLLKIEKLWTDILMCLQSRYKAAFDSQFLEVMSELLECTFCHQRRQLKNQTIMFWNATFGQASHLVYPDSLRVVLQTVMEKTPLTVPGWDQSKIKPVASLDHPAMLQDSEEMTPKENIIKQDVVLANSPKRKHGGSSPGKLKGSFLHKAFSSDKTDRLSPFKNNLETGNKRKSPGSANARRKLPLPLDTSDDKDFVVIAPSPKKKRLLTEHQKEVRKAKKLESGHPALYNMLDQSQDGTQFSDWSQCSLSQSFNHHDVVMSEEKNESKGDSTESQNDGETNKLKSSVRPSIKIPLDNNNNGLDEVAMPTILYPTITKLRDHVIAIPEAQTLPGGIDVAETQTLPDGIVVNETHTLPGRIDVSETQTLPGRIDVSEAQTLPGGIDVAETQTSPGGIDVAETQTLPDGIDVSETQTLPGRIDVCDNKMLSGGSDCTDLNKELNNDDDDDEPIPSSQNTPSTKASRQKRRSRIYLTPKNTKRQFLSREKSEIFELNAGKMELDSESLVNAILLTDLAENSLTHEETNKNGSSEPTLEAKKQKSPKTSPISSRTRFRKNPTPYKTKNKPSKSVESSNKQETTEVNERDMLTDMEEFSDHQMDDTQILEQSVVQVSNKSSDSVETANKLTNEAPSSPVGNSSMKFVHSKTSATGSPLNRPCRSFSSPACSPTTGILKRNRGKSETPSPPGKTRHVSFAFPLKEEKEISFYPLDQVVNNKEVTKPSPELTNTFTSIKATPTKSSTPPLSEGRKEECVFPDLIECTTPVEQILPSLATSRFSRGLGHVVHAQNIRTVGNLSALTEDQVQKLPIRSPKVFTLRRVLRNFHENRAPKNPKVNQLRAIKEVSEEAETEDDIVNGLPELANKEITCDNTKEPTCGNNTPDLSDKELMMALATPSSSVTDSGKMLTPKRSRALVKPTTLFESDTEDLVQNKTDKLFASELSENQDVIKESETRDKLHELSENRQDIKENETSSSEKKQDYIAESTMIEEKMIEEKPPVLSNNVDNEVVPDSEAWSEHRAIETGETGFEMTVADVPDTGEPKQENLEIAKPKNQEIPVYEVPETEDGTQQMLAEDVPATDALKQESQEMVIDDVPEREIHETPVEYVPVTEKPEVKNQEIPVCDVPMAEESKQESQETVVEDMPKAPEQENQEMLIEDAPEELKTENQKIPLEEGVAVEDTINPYVQTIEDLLTLKSQQELSKLPLDLLLSCQEQLMTILSNTTTAIRLKCEPSRK</sequence>
<evidence type="ECO:0000256" key="4">
    <source>
        <dbReference type="ARBA" id="ARBA00022895"/>
    </source>
</evidence>
<keyword evidence="4" id="KW-0779">Telomere</keyword>
<keyword evidence="5" id="KW-0539">Nucleus</keyword>
<feature type="region of interest" description="Disordered" evidence="7">
    <location>
        <begin position="1328"/>
        <end position="1373"/>
    </location>
</feature>
<dbReference type="GO" id="GO:0000723">
    <property type="term" value="P:telomere maintenance"/>
    <property type="evidence" value="ECO:0007669"/>
    <property type="project" value="TreeGrafter"/>
</dbReference>
<comment type="caution">
    <text evidence="8">The sequence shown here is derived from an EMBL/GenBank/DDBJ whole genome shotgun (WGS) entry which is preliminary data.</text>
</comment>
<name>A0A7D9DEG4_PARCT</name>
<feature type="region of interest" description="Disordered" evidence="7">
    <location>
        <begin position="1839"/>
        <end position="1871"/>
    </location>
</feature>
<comment type="subcellular location">
    <subcellularLocation>
        <location evidence="2">Chromosome</location>
        <location evidence="2">Telomere</location>
    </subcellularLocation>
    <subcellularLocation>
        <location evidence="1">Nucleus</location>
    </subcellularLocation>
</comment>
<evidence type="ECO:0000256" key="2">
    <source>
        <dbReference type="ARBA" id="ARBA00004574"/>
    </source>
</evidence>
<feature type="compositionally biased region" description="Basic and acidic residues" evidence="7">
    <location>
        <begin position="1154"/>
        <end position="1166"/>
    </location>
</feature>
<feature type="region of interest" description="Disordered" evidence="7">
    <location>
        <begin position="401"/>
        <end position="420"/>
    </location>
</feature>
<proteinExistence type="predicted"/>
<feature type="region of interest" description="Disordered" evidence="7">
    <location>
        <begin position="777"/>
        <end position="801"/>
    </location>
</feature>
<dbReference type="EMBL" id="CACRXK020000660">
    <property type="protein sequence ID" value="CAB3983806.1"/>
    <property type="molecule type" value="Genomic_DNA"/>
</dbReference>
<dbReference type="SUPFAM" id="SSF48371">
    <property type="entry name" value="ARM repeat"/>
    <property type="match status" value="1"/>
</dbReference>
<dbReference type="OrthoDB" id="5399929at2759"/>
<keyword evidence="9" id="KW-1185">Reference proteome</keyword>
<feature type="compositionally biased region" description="Polar residues" evidence="7">
    <location>
        <begin position="1346"/>
        <end position="1356"/>
    </location>
</feature>
<dbReference type="GO" id="GO:0140445">
    <property type="term" value="C:chromosome, telomeric repeat region"/>
    <property type="evidence" value="ECO:0007669"/>
    <property type="project" value="TreeGrafter"/>
</dbReference>
<dbReference type="PANTHER" id="PTHR22928:SF3">
    <property type="entry name" value="TELOMERE-ASSOCIATED PROTEIN RIF1"/>
    <property type="match status" value="1"/>
</dbReference>
<feature type="region of interest" description="Disordered" evidence="7">
    <location>
        <begin position="1886"/>
        <end position="1908"/>
    </location>
</feature>
<feature type="region of interest" description="Disordered" evidence="7">
    <location>
        <begin position="1508"/>
        <end position="1584"/>
    </location>
</feature>
<feature type="region of interest" description="Disordered" evidence="7">
    <location>
        <begin position="1154"/>
        <end position="1187"/>
    </location>
</feature>
<feature type="compositionally biased region" description="Polar residues" evidence="7">
    <location>
        <begin position="777"/>
        <end position="789"/>
    </location>
</feature>